<accession>A0ABV2LQ24</accession>
<evidence type="ECO:0000259" key="1">
    <source>
        <dbReference type="Pfam" id="PF10263"/>
    </source>
</evidence>
<sequence>MNLSPLEKFLPENASQFLYQWLETKPVIIKIKSNRKSKLGDYKFLRETKSHQITINRDLKPEAFFFVLTHEIAHLLVRSTYSHNVKSHGVEWKQTFGQLLVESLGVYSDELQPLILKHARNPKASMAADKNLRQLLFMEEEQIGYLVENLKDNQKFRLGKRIFEKGAKRKIRYICKEIPTGKMYWVNGQAIVDEILAE</sequence>
<keyword evidence="3" id="KW-1185">Reference proteome</keyword>
<proteinExistence type="predicted"/>
<dbReference type="RefSeq" id="WP_354505934.1">
    <property type="nucleotide sequence ID" value="NZ_JBEPMO010000001.1"/>
</dbReference>
<comment type="caution">
    <text evidence="2">The sequence shown here is derived from an EMBL/GenBank/DDBJ whole genome shotgun (WGS) entry which is preliminary data.</text>
</comment>
<dbReference type="EMBL" id="JBEPMO010000001">
    <property type="protein sequence ID" value="MET3730675.1"/>
    <property type="molecule type" value="Genomic_DNA"/>
</dbReference>
<name>A0ABV2LQ24_9FLAO</name>
<evidence type="ECO:0000313" key="3">
    <source>
        <dbReference type="Proteomes" id="UP001549146"/>
    </source>
</evidence>
<protein>
    <recommendedName>
        <fullName evidence="1">SprT-like domain-containing protein</fullName>
    </recommendedName>
</protein>
<reference evidence="2 3" key="1">
    <citation type="submission" date="2024-06" db="EMBL/GenBank/DDBJ databases">
        <title>Genomic Encyclopedia of Type Strains, Phase IV (KMG-IV): sequencing the most valuable type-strain genomes for metagenomic binning, comparative biology and taxonomic classification.</title>
        <authorList>
            <person name="Goeker M."/>
        </authorList>
    </citation>
    <scope>NUCLEOTIDE SEQUENCE [LARGE SCALE GENOMIC DNA]</scope>
    <source>
        <strain evidence="2 3">DSM 29388</strain>
    </source>
</reference>
<dbReference type="Proteomes" id="UP001549146">
    <property type="component" value="Unassembled WGS sequence"/>
</dbReference>
<feature type="domain" description="SprT-like" evidence="1">
    <location>
        <begin position="23"/>
        <end position="96"/>
    </location>
</feature>
<dbReference type="InterPro" id="IPR006640">
    <property type="entry name" value="SprT-like_domain"/>
</dbReference>
<organism evidence="2 3">
    <name type="scientific">Moheibacter stercoris</name>
    <dbReference type="NCBI Taxonomy" id="1628251"/>
    <lineage>
        <taxon>Bacteria</taxon>
        <taxon>Pseudomonadati</taxon>
        <taxon>Bacteroidota</taxon>
        <taxon>Flavobacteriia</taxon>
        <taxon>Flavobacteriales</taxon>
        <taxon>Weeksellaceae</taxon>
        <taxon>Moheibacter</taxon>
    </lineage>
</organism>
<dbReference type="Pfam" id="PF10263">
    <property type="entry name" value="SprT-like"/>
    <property type="match status" value="1"/>
</dbReference>
<gene>
    <name evidence="2" type="ORF">ABID46_000227</name>
</gene>
<evidence type="ECO:0000313" key="2">
    <source>
        <dbReference type="EMBL" id="MET3730675.1"/>
    </source>
</evidence>